<dbReference type="AlphaFoldDB" id="H8KWN8"/>
<organism evidence="2 3">
    <name type="scientific">Solitalea canadensis (strain ATCC 29591 / DSM 3403 / JCM 21819 / LMG 8368 / NBRC 15130 / NCIMB 12057 / USAM 9D)</name>
    <name type="common">Flexibacter canadensis</name>
    <dbReference type="NCBI Taxonomy" id="929556"/>
    <lineage>
        <taxon>Bacteria</taxon>
        <taxon>Pseudomonadati</taxon>
        <taxon>Bacteroidota</taxon>
        <taxon>Sphingobacteriia</taxon>
        <taxon>Sphingobacteriales</taxon>
        <taxon>Sphingobacteriaceae</taxon>
        <taxon>Solitalea</taxon>
    </lineage>
</organism>
<dbReference type="InterPro" id="IPR036761">
    <property type="entry name" value="TTHA0802/YceI-like_sf"/>
</dbReference>
<dbReference type="OrthoDB" id="9794147at2"/>
<dbReference type="Gene3D" id="2.40.128.110">
    <property type="entry name" value="Lipid/polyisoprenoid-binding, YceI-like"/>
    <property type="match status" value="1"/>
</dbReference>
<keyword evidence="3" id="KW-1185">Reference proteome</keyword>
<gene>
    <name evidence="2" type="ordered locus">Solca_3206</name>
</gene>
<evidence type="ECO:0000313" key="2">
    <source>
        <dbReference type="EMBL" id="AFD08217.1"/>
    </source>
</evidence>
<dbReference type="eggNOG" id="COG2353">
    <property type="taxonomic scope" value="Bacteria"/>
</dbReference>
<dbReference type="STRING" id="929556.Solca_3206"/>
<reference evidence="2" key="1">
    <citation type="submission" date="2012-02" db="EMBL/GenBank/DDBJ databases">
        <title>The complete genome of Solitalea canadensis DSM 3403.</title>
        <authorList>
            <consortium name="US DOE Joint Genome Institute (JGI-PGF)"/>
            <person name="Lucas S."/>
            <person name="Copeland A."/>
            <person name="Lapidus A."/>
            <person name="Glavina del Rio T."/>
            <person name="Dalin E."/>
            <person name="Tice H."/>
            <person name="Bruce D."/>
            <person name="Goodwin L."/>
            <person name="Pitluck S."/>
            <person name="Peters L."/>
            <person name="Ovchinnikova G."/>
            <person name="Lu M."/>
            <person name="Kyrpides N."/>
            <person name="Mavromatis K."/>
            <person name="Ivanova N."/>
            <person name="Brettin T."/>
            <person name="Detter J.C."/>
            <person name="Han C."/>
            <person name="Larimer F."/>
            <person name="Land M."/>
            <person name="Hauser L."/>
            <person name="Markowitz V."/>
            <person name="Cheng J.-F."/>
            <person name="Hugenholtz P."/>
            <person name="Woyke T."/>
            <person name="Wu D."/>
            <person name="Spring S."/>
            <person name="Schroeder M."/>
            <person name="Kopitz M."/>
            <person name="Brambilla E."/>
            <person name="Klenk H.-P."/>
            <person name="Eisen J.A."/>
        </authorList>
    </citation>
    <scope>NUCLEOTIDE SEQUENCE</scope>
    <source>
        <strain evidence="2">DSM 3403</strain>
    </source>
</reference>
<evidence type="ECO:0000313" key="3">
    <source>
        <dbReference type="Proteomes" id="UP000007590"/>
    </source>
</evidence>
<dbReference type="Proteomes" id="UP000007590">
    <property type="component" value="Chromosome"/>
</dbReference>
<feature type="chain" id="PRO_5005683563" evidence="1">
    <location>
        <begin position="23"/>
        <end position="200"/>
    </location>
</feature>
<evidence type="ECO:0000256" key="1">
    <source>
        <dbReference type="SAM" id="SignalP"/>
    </source>
</evidence>
<dbReference type="HOGENOM" id="CLU_108463_1_0_10"/>
<proteinExistence type="predicted"/>
<dbReference type="EMBL" id="CP003349">
    <property type="protein sequence ID" value="AFD08217.1"/>
    <property type="molecule type" value="Genomic_DNA"/>
</dbReference>
<feature type="signal peptide" evidence="1">
    <location>
        <begin position="1"/>
        <end position="22"/>
    </location>
</feature>
<protein>
    <submittedName>
        <fullName evidence="2">YceI-like protein</fullName>
    </submittedName>
</protein>
<keyword evidence="1" id="KW-0732">Signal</keyword>
<sequence length="200" mass="22366">MKLNLIVLVAGFFLLQTLPVEAQQTFVKVLPESTVKLKGRTSIGGYSFTYKGDMMRAFKIGANSTNEQLISAFGDLQLEIEKFTSGNFLMNRDFRKLLKSKEHPICKIEVISISPKPGANEMPWQNGLSKVSVTIAGVKKTYLIPYKGESSTCGLRFKALQQINLRDFGLNPSDANRLVEIKDNCEVELCLVLQVTEEKK</sequence>
<dbReference type="KEGG" id="scn:Solca_3206"/>
<name>H8KWN8_SOLCM</name>
<dbReference type="RefSeq" id="WP_014681441.1">
    <property type="nucleotide sequence ID" value="NC_017770.1"/>
</dbReference>
<accession>H8KWN8</accession>